<dbReference type="Pfam" id="PF04016">
    <property type="entry name" value="DUF364"/>
    <property type="match status" value="1"/>
</dbReference>
<organism evidence="3">
    <name type="scientific">marine sediment metagenome</name>
    <dbReference type="NCBI Taxonomy" id="412755"/>
    <lineage>
        <taxon>unclassified sequences</taxon>
        <taxon>metagenomes</taxon>
        <taxon>ecological metagenomes</taxon>
    </lineage>
</organism>
<dbReference type="Gene3D" id="3.40.50.11590">
    <property type="match status" value="1"/>
</dbReference>
<dbReference type="EMBL" id="LAZR01000668">
    <property type="protein sequence ID" value="KKN61181.1"/>
    <property type="molecule type" value="Genomic_DNA"/>
</dbReference>
<evidence type="ECO:0000259" key="1">
    <source>
        <dbReference type="Pfam" id="PF04016"/>
    </source>
</evidence>
<sequence>MILEETIDFIKQIYETHRIKPPRVTKVIIGLNYTGVEVKTHENAPFLGLASTLASITNNDDCSALKFSGSITTKAIRELLNWCSETPSIKKIVGIATLNSVSQHILSVLKPYKRISKSLVEYLKIDKHTTVTFIGLMKPLIRKVRRITKFITIIEDTIPVNKEFEELNIKHRIQELKGKELSTDLLICSGTTLLNDSIEKILDLFRKKAQKVIILGPTASLVPDILFGYGVDIIGGIEINDLNAVFRVIQEGGGTKLFKPFTEKYNLIKE</sequence>
<name>A0A0F9UIW3_9ZZZZ</name>
<dbReference type="Pfam" id="PF13938">
    <property type="entry name" value="DUF4213"/>
    <property type="match status" value="1"/>
</dbReference>
<dbReference type="InterPro" id="IPR007161">
    <property type="entry name" value="DUF364"/>
</dbReference>
<dbReference type="SUPFAM" id="SSF159713">
    <property type="entry name" value="Dhaf3308-like"/>
    <property type="match status" value="1"/>
</dbReference>
<gene>
    <name evidence="3" type="ORF">LCGC14_0524760</name>
</gene>
<feature type="domain" description="Putative heavy-metal chelation" evidence="1">
    <location>
        <begin position="120"/>
        <end position="267"/>
    </location>
</feature>
<evidence type="ECO:0008006" key="4">
    <source>
        <dbReference type="Google" id="ProtNLM"/>
    </source>
</evidence>
<dbReference type="Gene3D" id="3.30.390.100">
    <property type="match status" value="1"/>
</dbReference>
<protein>
    <recommendedName>
        <fullName evidence="4">Heavy-metal chelation domain-containing protein</fullName>
    </recommendedName>
</protein>
<dbReference type="AlphaFoldDB" id="A0A0F9UIW3"/>
<reference evidence="3" key="1">
    <citation type="journal article" date="2015" name="Nature">
        <title>Complex archaea that bridge the gap between prokaryotes and eukaryotes.</title>
        <authorList>
            <person name="Spang A."/>
            <person name="Saw J.H."/>
            <person name="Jorgensen S.L."/>
            <person name="Zaremba-Niedzwiedzka K."/>
            <person name="Martijn J."/>
            <person name="Lind A.E."/>
            <person name="van Eijk R."/>
            <person name="Schleper C."/>
            <person name="Guy L."/>
            <person name="Ettema T.J."/>
        </authorList>
    </citation>
    <scope>NUCLEOTIDE SEQUENCE</scope>
</reference>
<dbReference type="InterPro" id="IPR025251">
    <property type="entry name" value="DUF4213"/>
</dbReference>
<comment type="caution">
    <text evidence="3">The sequence shown here is derived from an EMBL/GenBank/DDBJ whole genome shotgun (WGS) entry which is preliminary data.</text>
</comment>
<evidence type="ECO:0000313" key="3">
    <source>
        <dbReference type="EMBL" id="KKN61181.1"/>
    </source>
</evidence>
<evidence type="ECO:0000259" key="2">
    <source>
        <dbReference type="Pfam" id="PF13938"/>
    </source>
</evidence>
<feature type="domain" description="DUF4213" evidence="2">
    <location>
        <begin position="18"/>
        <end position="102"/>
    </location>
</feature>
<proteinExistence type="predicted"/>
<accession>A0A0F9UIW3</accession>